<sequence>MSRSELADAVNATLDRIYSGRDVTAQYVNFRWVGKLERGEHRWPSEARRAALRQVLGAATDADLDLYSPRRSDGTSVEDGVAAEPRPGSWDETIHLLREQWHLLVQNDKMFGPEYALMGVTRQLATIEDLPNEVPQALRPAVIRLAAQYAESAAWLHQSLNDHAAGHRRTQQALAWAGQIADPTMTAWATYRSSQQWLTSGHPAQAVEQAEAALRHDRKLPGPMRAALRVQHAHALAATGEHRAAMRLLDDAHRWAADRHPGKPEGEHGSYCTSGYIEVHRGACLRLAQRPQEAIGVIDEALPAIPRRHRQDFASALLNKAVAHAAANQPDQAAATAHHALPIARRAGSRRILHQLAHLGAAVSGHQQLPEVRAFLDDLKGAT</sequence>
<evidence type="ECO:0000256" key="1">
    <source>
        <dbReference type="SAM" id="MobiDB-lite"/>
    </source>
</evidence>
<dbReference type="AlphaFoldDB" id="A0A2W2DR87"/>
<gene>
    <name evidence="2" type="ORF">C1I99_10915</name>
</gene>
<dbReference type="InterPro" id="IPR011990">
    <property type="entry name" value="TPR-like_helical_dom_sf"/>
</dbReference>
<proteinExistence type="predicted"/>
<feature type="region of interest" description="Disordered" evidence="1">
    <location>
        <begin position="66"/>
        <end position="85"/>
    </location>
</feature>
<evidence type="ECO:0000313" key="3">
    <source>
        <dbReference type="Proteomes" id="UP000248749"/>
    </source>
</evidence>
<evidence type="ECO:0000313" key="2">
    <source>
        <dbReference type="EMBL" id="PZF99696.1"/>
    </source>
</evidence>
<comment type="caution">
    <text evidence="2">The sequence shown here is derived from an EMBL/GenBank/DDBJ whole genome shotgun (WGS) entry which is preliminary data.</text>
</comment>
<dbReference type="RefSeq" id="WP_146603937.1">
    <property type="nucleotide sequence ID" value="NZ_POUB01000055.1"/>
</dbReference>
<dbReference type="EMBL" id="POUB01000055">
    <property type="protein sequence ID" value="PZF99696.1"/>
    <property type="molecule type" value="Genomic_DNA"/>
</dbReference>
<dbReference type="SUPFAM" id="SSF48452">
    <property type="entry name" value="TPR-like"/>
    <property type="match status" value="1"/>
</dbReference>
<organism evidence="2 3">
    <name type="scientific">Micromonospora deserti</name>
    <dbReference type="NCBI Taxonomy" id="2070366"/>
    <lineage>
        <taxon>Bacteria</taxon>
        <taxon>Bacillati</taxon>
        <taxon>Actinomycetota</taxon>
        <taxon>Actinomycetes</taxon>
        <taxon>Micromonosporales</taxon>
        <taxon>Micromonosporaceae</taxon>
        <taxon>Micromonospora</taxon>
    </lineage>
</organism>
<keyword evidence="3" id="KW-1185">Reference proteome</keyword>
<accession>A0A2W2DR87</accession>
<protein>
    <recommendedName>
        <fullName evidence="4">XRE family transcriptional regulator</fullName>
    </recommendedName>
</protein>
<reference evidence="2 3" key="1">
    <citation type="submission" date="2018-01" db="EMBL/GenBank/DDBJ databases">
        <title>Draft genome sequence of Salinispora sp. 13K206.</title>
        <authorList>
            <person name="Sahin N."/>
            <person name="Saygin H."/>
            <person name="Ay H."/>
        </authorList>
    </citation>
    <scope>NUCLEOTIDE SEQUENCE [LARGE SCALE GENOMIC DNA]</scope>
    <source>
        <strain evidence="2 3">13K206</strain>
    </source>
</reference>
<dbReference type="Proteomes" id="UP000248749">
    <property type="component" value="Unassembled WGS sequence"/>
</dbReference>
<name>A0A2W2DR87_9ACTN</name>
<evidence type="ECO:0008006" key="4">
    <source>
        <dbReference type="Google" id="ProtNLM"/>
    </source>
</evidence>
<dbReference type="Gene3D" id="1.25.40.10">
    <property type="entry name" value="Tetratricopeptide repeat domain"/>
    <property type="match status" value="1"/>
</dbReference>
<dbReference type="OrthoDB" id="4498779at2"/>